<dbReference type="Proteomes" id="UP001327560">
    <property type="component" value="Chromosome 3"/>
</dbReference>
<evidence type="ECO:0000256" key="1">
    <source>
        <dbReference type="ARBA" id="ARBA00022741"/>
    </source>
</evidence>
<dbReference type="AlphaFoldDB" id="A0AAQ3K6Q5"/>
<sequence>MLLLRQSPHPFLAIAKTPTRVSLHPFPAPFSLRLPSPRPTPPPPLLLVPPPRRPPFLPPAFSSPSGGAVYDNDEGFDEELRRLLVLLSPEMRRRVETHPELPNLVEIVMDLGRRPIARFPSGDFFLADCPICSEDLQHATSQVGEFAADNRAGISRTLHRISAIRNRKGAIIGLTCRVGRAVTGSANLLRDLVKDGGSLLLIGPPGVGKTTIIREIARMLADDYKKRVMIVDTSNEIGGDGDIPHAGIGSARRLQVPVPNMQHKVLIEAVENHMPQVIVIDEIGSKLEAVAASTIAQRGIQLVATAHGVTIENLIMNPSLEMLVGGIQSVTLGDEEASRRGVQKTVLERKGPSTFTCGAEIVSKTEVRVHRSLEATVDALLAGRSPHFEIRKMDMESSVETLPLQEKSFSDVLSWEEDKPEAENNLLIPSETSCDSMPSIEFKEKQIDMFHEVGRDFNLFVYGLF</sequence>
<evidence type="ECO:0000259" key="3">
    <source>
        <dbReference type="SMART" id="SM00382"/>
    </source>
</evidence>
<dbReference type="InterPro" id="IPR003593">
    <property type="entry name" value="AAA+_ATPase"/>
</dbReference>
<keyword evidence="1" id="KW-0547">Nucleotide-binding</keyword>
<dbReference type="Gene3D" id="3.40.50.300">
    <property type="entry name" value="P-loop containing nucleotide triphosphate hydrolases"/>
    <property type="match status" value="1"/>
</dbReference>
<gene>
    <name evidence="4" type="ORF">Cni_G10824</name>
</gene>
<dbReference type="PANTHER" id="PTHR20953:SF3">
    <property type="entry name" value="P-LOOP CONTAINING NUCLEOSIDE TRIPHOSPHATE HYDROLASES SUPERFAMILY PROTEIN"/>
    <property type="match status" value="1"/>
</dbReference>
<dbReference type="InterPro" id="IPR027417">
    <property type="entry name" value="P-loop_NTPase"/>
</dbReference>
<dbReference type="GO" id="GO:0005524">
    <property type="term" value="F:ATP binding"/>
    <property type="evidence" value="ECO:0007669"/>
    <property type="project" value="UniProtKB-KW"/>
</dbReference>
<accession>A0AAQ3K6Q5</accession>
<dbReference type="GO" id="GO:0009507">
    <property type="term" value="C:chloroplast"/>
    <property type="evidence" value="ECO:0007669"/>
    <property type="project" value="TreeGrafter"/>
</dbReference>
<evidence type="ECO:0000313" key="5">
    <source>
        <dbReference type="Proteomes" id="UP001327560"/>
    </source>
</evidence>
<dbReference type="Pfam" id="PF19568">
    <property type="entry name" value="Spore_III_AA"/>
    <property type="match status" value="1"/>
</dbReference>
<dbReference type="InterPro" id="IPR045735">
    <property type="entry name" value="Spore_III_AA_AAA+_ATPase"/>
</dbReference>
<proteinExistence type="predicted"/>
<dbReference type="EMBL" id="CP136892">
    <property type="protein sequence ID" value="WOL02105.1"/>
    <property type="molecule type" value="Genomic_DNA"/>
</dbReference>
<feature type="domain" description="AAA+ ATPase" evidence="3">
    <location>
        <begin position="195"/>
        <end position="326"/>
    </location>
</feature>
<dbReference type="CDD" id="cd00009">
    <property type="entry name" value="AAA"/>
    <property type="match status" value="1"/>
</dbReference>
<name>A0AAQ3K6Q5_9LILI</name>
<evidence type="ECO:0000256" key="2">
    <source>
        <dbReference type="ARBA" id="ARBA00022840"/>
    </source>
</evidence>
<dbReference type="SUPFAM" id="SSF52540">
    <property type="entry name" value="P-loop containing nucleoside triphosphate hydrolases"/>
    <property type="match status" value="1"/>
</dbReference>
<dbReference type="SMART" id="SM00382">
    <property type="entry name" value="AAA"/>
    <property type="match status" value="1"/>
</dbReference>
<keyword evidence="5" id="KW-1185">Reference proteome</keyword>
<organism evidence="4 5">
    <name type="scientific">Canna indica</name>
    <name type="common">Indian-shot</name>
    <dbReference type="NCBI Taxonomy" id="4628"/>
    <lineage>
        <taxon>Eukaryota</taxon>
        <taxon>Viridiplantae</taxon>
        <taxon>Streptophyta</taxon>
        <taxon>Embryophyta</taxon>
        <taxon>Tracheophyta</taxon>
        <taxon>Spermatophyta</taxon>
        <taxon>Magnoliopsida</taxon>
        <taxon>Liliopsida</taxon>
        <taxon>Zingiberales</taxon>
        <taxon>Cannaceae</taxon>
        <taxon>Canna</taxon>
    </lineage>
</organism>
<protein>
    <recommendedName>
        <fullName evidence="3">AAA+ ATPase domain-containing protein</fullName>
    </recommendedName>
</protein>
<keyword evidence="2" id="KW-0067">ATP-binding</keyword>
<dbReference type="FunFam" id="3.40.50.300:FF:001088">
    <property type="entry name" value="uncharacterized protein ycf45 isoform X2"/>
    <property type="match status" value="1"/>
</dbReference>
<evidence type="ECO:0000313" key="4">
    <source>
        <dbReference type="EMBL" id="WOL02105.1"/>
    </source>
</evidence>
<reference evidence="4 5" key="1">
    <citation type="submission" date="2023-10" db="EMBL/GenBank/DDBJ databases">
        <title>Chromosome-scale genome assembly provides insights into flower coloration mechanisms of Canna indica.</title>
        <authorList>
            <person name="Li C."/>
        </authorList>
    </citation>
    <scope>NUCLEOTIDE SEQUENCE [LARGE SCALE GENOMIC DNA]</scope>
    <source>
        <tissue evidence="4">Flower</tissue>
    </source>
</reference>
<dbReference type="PANTHER" id="PTHR20953">
    <property type="entry name" value="KINASE-RELATED"/>
    <property type="match status" value="1"/>
</dbReference>